<evidence type="ECO:0000256" key="1">
    <source>
        <dbReference type="SAM" id="Phobius"/>
    </source>
</evidence>
<feature type="transmembrane region" description="Helical" evidence="1">
    <location>
        <begin position="53"/>
        <end position="71"/>
    </location>
</feature>
<reference evidence="2 3" key="1">
    <citation type="submission" date="2020-10" db="EMBL/GenBank/DDBJ databases">
        <title>The genome sequence of Chitinilyticum litopenaei 4Y14.</title>
        <authorList>
            <person name="Liu Y."/>
        </authorList>
    </citation>
    <scope>NUCLEOTIDE SEQUENCE [LARGE SCALE GENOMIC DNA]</scope>
    <source>
        <strain evidence="2 3">4Y14</strain>
    </source>
</reference>
<keyword evidence="1" id="KW-0472">Membrane</keyword>
<dbReference type="RefSeq" id="WP_194114869.1">
    <property type="nucleotide sequence ID" value="NZ_JADFUA010000001.1"/>
</dbReference>
<feature type="transmembrane region" description="Helical" evidence="1">
    <location>
        <begin position="12"/>
        <end position="33"/>
    </location>
</feature>
<name>A0A8J7KD36_9NEIS</name>
<sequence length="301" mass="33100">MMFAPVGELGIALLAYLLIYLLPPLSILLLVAFQRDWRLAQWLRRHRVVLRGIQMLLLLGYALIGLVVFDFRQSAREGAIERAQADIRRHPVLAQASMVRGILAPAGSKIDLGYSEDWNEASSAEFSSPVSWQGLQLTHIDWRYDRLSLAAPGQVDGWHCAAGESLATHSLSDMPLRLAYCTLASLTVLPDITLPAGTRVQSDIYVPENSCMVRWTAAANRALETGSKAPAPADCADSKEEGVVAVWLLHIPETATRIRWKNQGWHTLTLKLDMQSGKVLDYGGETATGAHDPAARAVVKR</sequence>
<dbReference type="EMBL" id="JADFUA010000001">
    <property type="protein sequence ID" value="MBE9608379.1"/>
    <property type="molecule type" value="Genomic_DNA"/>
</dbReference>
<keyword evidence="3" id="KW-1185">Reference proteome</keyword>
<dbReference type="Proteomes" id="UP000604481">
    <property type="component" value="Unassembled WGS sequence"/>
</dbReference>
<keyword evidence="1" id="KW-1133">Transmembrane helix</keyword>
<gene>
    <name evidence="2" type="ORF">INR99_03360</name>
</gene>
<accession>A0A8J7KD36</accession>
<protein>
    <submittedName>
        <fullName evidence="2">Uncharacterized protein</fullName>
    </submittedName>
</protein>
<keyword evidence="1" id="KW-0812">Transmembrane</keyword>
<comment type="caution">
    <text evidence="2">The sequence shown here is derived from an EMBL/GenBank/DDBJ whole genome shotgun (WGS) entry which is preliminary data.</text>
</comment>
<proteinExistence type="predicted"/>
<dbReference type="AlphaFoldDB" id="A0A8J7KD36"/>
<evidence type="ECO:0000313" key="2">
    <source>
        <dbReference type="EMBL" id="MBE9608379.1"/>
    </source>
</evidence>
<organism evidence="2 3">
    <name type="scientific">Chitinilyticum piscinae</name>
    <dbReference type="NCBI Taxonomy" id="2866724"/>
    <lineage>
        <taxon>Bacteria</taxon>
        <taxon>Pseudomonadati</taxon>
        <taxon>Pseudomonadota</taxon>
        <taxon>Betaproteobacteria</taxon>
        <taxon>Neisseriales</taxon>
        <taxon>Chitinibacteraceae</taxon>
        <taxon>Chitinilyticum</taxon>
    </lineage>
</organism>
<evidence type="ECO:0000313" key="3">
    <source>
        <dbReference type="Proteomes" id="UP000604481"/>
    </source>
</evidence>